<feature type="region of interest" description="Disordered" evidence="1">
    <location>
        <begin position="1"/>
        <end position="61"/>
    </location>
</feature>
<keyword evidence="2" id="KW-0812">Transmembrane</keyword>
<sequence length="97" mass="10612">MTITTDSCWPRGLEMQSSIEASPVSEKPTPPTSSPPRSPDQIEGDSSRGAVPRRSGSCSSSSSSLLLFLFLFLLLFFFLLLVRQILGSTYLTTKLIQ</sequence>
<feature type="compositionally biased region" description="Pro residues" evidence="1">
    <location>
        <begin position="28"/>
        <end position="38"/>
    </location>
</feature>
<keyword evidence="2" id="KW-0472">Membrane</keyword>
<evidence type="ECO:0000313" key="3">
    <source>
        <dbReference type="EMBL" id="AEY56906.1"/>
    </source>
</evidence>
<evidence type="ECO:0000256" key="2">
    <source>
        <dbReference type="SAM" id="Phobius"/>
    </source>
</evidence>
<keyword evidence="2" id="KW-1133">Transmembrane helix</keyword>
<accession>V9I8U9</accession>
<evidence type="ECO:0000256" key="1">
    <source>
        <dbReference type="SAM" id="MobiDB-lite"/>
    </source>
</evidence>
<proteinExistence type="evidence at transcript level"/>
<protein>
    <submittedName>
        <fullName evidence="3">Uncharacterized protein</fullName>
    </submittedName>
</protein>
<name>V9I8U9_APICE</name>
<feature type="transmembrane region" description="Helical" evidence="2">
    <location>
        <begin position="65"/>
        <end position="86"/>
    </location>
</feature>
<organism evidence="3">
    <name type="scientific">Apis cerana</name>
    <name type="common">Indian honeybee</name>
    <dbReference type="NCBI Taxonomy" id="7461"/>
    <lineage>
        <taxon>Eukaryota</taxon>
        <taxon>Metazoa</taxon>
        <taxon>Ecdysozoa</taxon>
        <taxon>Arthropoda</taxon>
        <taxon>Hexapoda</taxon>
        <taxon>Insecta</taxon>
        <taxon>Pterygota</taxon>
        <taxon>Neoptera</taxon>
        <taxon>Endopterygota</taxon>
        <taxon>Hymenoptera</taxon>
        <taxon>Apocrita</taxon>
        <taxon>Aculeata</taxon>
        <taxon>Apoidea</taxon>
        <taxon>Anthophila</taxon>
        <taxon>Apidae</taxon>
        <taxon>Apis</taxon>
    </lineage>
</organism>
<dbReference type="AlphaFoldDB" id="V9I8U9"/>
<dbReference type="EMBL" id="JR036071">
    <property type="protein sequence ID" value="AEY56906.1"/>
    <property type="molecule type" value="mRNA"/>
</dbReference>
<reference evidence="3" key="1">
    <citation type="submission" date="2011-11" db="EMBL/GenBank/DDBJ databases">
        <title>Decoding the brain transcriptome of the Eastern honeybee (Apis cerana) based on pyrosequencing.</title>
        <authorList>
            <person name="Sun L."/>
            <person name="Zheng H."/>
            <person name="Wang Y."/>
            <person name="Xie X."/>
            <person name="Zhu Y."/>
            <person name="Gu W."/>
            <person name="Wang S."/>
        </authorList>
    </citation>
    <scope>NUCLEOTIDE SEQUENCE</scope>
    <source>
        <tissue evidence="3">Brain</tissue>
    </source>
</reference>
<gene>
    <name evidence="3" type="ORF">ACCB00084.3</name>
</gene>